<dbReference type="Gene3D" id="2.40.170.20">
    <property type="entry name" value="TonB-dependent receptor, beta-barrel domain"/>
    <property type="match status" value="1"/>
</dbReference>
<evidence type="ECO:0000256" key="1">
    <source>
        <dbReference type="ARBA" id="ARBA00004442"/>
    </source>
</evidence>
<sequence>MRRILCGILLFCSGTFTLAAQAPQQVVAASLAVSSKTTGTLSGTVADPTGAVIPGAAIHVEQHRSTDSKIPNVISDAVGNYSIALPPGTYDITVVADGFTPFRSAVTISRAGSVTHLNAELVIATESEQVSVFANQNSTSADGNKSAMVFGEAELATMSDDDATFQQQIEAMAGSNPALPASVYVDGFSGGAIPPKDSIREIRINQNPYSAQYGEIGFGRVEVFTKPGSDKIHGQVMAYSTDNAFNTRNPITGTQPPYYTLTLRGNVSGPIGKKTSFFINGVYNKQQNNSVINAAATPTSDSPFVTAIASPTVNGDFNIRLDRQVTANNIFTGRYEVNHVALTNGLTAPFTNFNAPAPVAVQQTLQTQAFNSSATTQTVQLSDTQNIGKNKILETRFQYIRARTGQTPVSTDPTLVVQGYFNGGGSAAQSSRDSTNRTEFQEYFSMQHGAHFIRLGGRYRTIRDANYSNAGYNGQYTYTPGTNSTITALDNFHSGTLSQFNITTGTPSAVVFTGDLGLYAEDEWKVRKNITVNYGFRAESQSAIPDHFDPAPRVGAAWAIGQTDKKPPIVTLRSGFGLFYDRFQYSNILTAIRQQTGTLQQSYVFNNPPSACITDPVPSCAGGAAQQPTLYRIDPHLRSEYDVIDGISADRDIGKIGSVSLNYLHIQSDRQWISRNINAPLPGTFIYGQPNSGVRPLGGTQNIYQFSSNGSTVNNLVFGNAQLHPTKKINIFAFTGYFKRNTDTGGATSFPTNQYHLAADYGRAASPTFQVFAGGNFNLPFGVDLSALAAYFNRQPFNITTGTDLNGDSQFNDRPSFATASSPAASVYKTAFGTFNANPQPGETIIPINYGKGPRFVYTGLRLDKSFHFGKAPAAPPAPPAKPGPNGKLPPPPPPPPKPYALNFRAEADNVFNHTNFGPPVGTLGPQFGQSLSLNNAFGGSPNANRLIYFATTFSF</sequence>
<feature type="compositionally biased region" description="Pro residues" evidence="4">
    <location>
        <begin position="874"/>
        <end position="899"/>
    </location>
</feature>
<proteinExistence type="predicted"/>
<dbReference type="RefSeq" id="WP_184253607.1">
    <property type="nucleotide sequence ID" value="NZ_JACHIO010000004.1"/>
</dbReference>
<dbReference type="Proteomes" id="UP000584867">
    <property type="component" value="Unassembled WGS sequence"/>
</dbReference>
<dbReference type="InterPro" id="IPR036942">
    <property type="entry name" value="Beta-barrel_TonB_sf"/>
</dbReference>
<dbReference type="InterPro" id="IPR008969">
    <property type="entry name" value="CarboxyPept-like_regulatory"/>
</dbReference>
<comment type="subcellular location">
    <subcellularLocation>
        <location evidence="1">Cell outer membrane</location>
    </subcellularLocation>
</comment>
<keyword evidence="2" id="KW-0472">Membrane</keyword>
<accession>A0A7W7ZPF3</accession>
<dbReference type="SUPFAM" id="SSF49464">
    <property type="entry name" value="Carboxypeptidase regulatory domain-like"/>
    <property type="match status" value="1"/>
</dbReference>
<dbReference type="Pfam" id="PF13620">
    <property type="entry name" value="CarboxypepD_reg"/>
    <property type="match status" value="1"/>
</dbReference>
<dbReference type="Gene3D" id="2.60.40.1120">
    <property type="entry name" value="Carboxypeptidase-like, regulatory domain"/>
    <property type="match status" value="1"/>
</dbReference>
<evidence type="ECO:0000256" key="2">
    <source>
        <dbReference type="ARBA" id="ARBA00023136"/>
    </source>
</evidence>
<reference evidence="7 8" key="1">
    <citation type="submission" date="2020-08" db="EMBL/GenBank/DDBJ databases">
        <title>Genomic Encyclopedia of Type Strains, Phase IV (KMG-V): Genome sequencing to study the core and pangenomes of soil and plant-associated prokaryotes.</title>
        <authorList>
            <person name="Whitman W."/>
        </authorList>
    </citation>
    <scope>NUCLEOTIDE SEQUENCE [LARGE SCALE GENOMIC DNA]</scope>
    <source>
        <strain evidence="7 8">X5P3</strain>
    </source>
</reference>
<dbReference type="EMBL" id="JACHIO010000004">
    <property type="protein sequence ID" value="MBB5062861.1"/>
    <property type="molecule type" value="Genomic_DNA"/>
</dbReference>
<dbReference type="SUPFAM" id="SSF56935">
    <property type="entry name" value="Porins"/>
    <property type="match status" value="1"/>
</dbReference>
<dbReference type="AlphaFoldDB" id="A0A7W7ZPF3"/>
<keyword evidence="3" id="KW-0998">Cell outer membrane</keyword>
<feature type="domain" description="TonB-dependent transporter Oar-like beta-barrel" evidence="6">
    <location>
        <begin position="299"/>
        <end position="543"/>
    </location>
</feature>
<protein>
    <recommendedName>
        <fullName evidence="6">TonB-dependent transporter Oar-like beta-barrel domain-containing protein</fullName>
    </recommendedName>
</protein>
<evidence type="ECO:0000256" key="5">
    <source>
        <dbReference type="SAM" id="SignalP"/>
    </source>
</evidence>
<name>A0A7W7ZPF3_9BACT</name>
<gene>
    <name evidence="7" type="ORF">HDF15_001198</name>
</gene>
<comment type="caution">
    <text evidence="7">The sequence shown here is derived from an EMBL/GenBank/DDBJ whole genome shotgun (WGS) entry which is preliminary data.</text>
</comment>
<evidence type="ECO:0000256" key="4">
    <source>
        <dbReference type="SAM" id="MobiDB-lite"/>
    </source>
</evidence>
<feature type="chain" id="PRO_5031146837" description="TonB-dependent transporter Oar-like beta-barrel domain-containing protein" evidence="5">
    <location>
        <begin position="23"/>
        <end position="956"/>
    </location>
</feature>
<evidence type="ECO:0000313" key="8">
    <source>
        <dbReference type="Proteomes" id="UP000584867"/>
    </source>
</evidence>
<dbReference type="GO" id="GO:0009279">
    <property type="term" value="C:cell outer membrane"/>
    <property type="evidence" value="ECO:0007669"/>
    <property type="project" value="UniProtKB-SubCell"/>
</dbReference>
<evidence type="ECO:0000256" key="3">
    <source>
        <dbReference type="ARBA" id="ARBA00023237"/>
    </source>
</evidence>
<feature type="signal peptide" evidence="5">
    <location>
        <begin position="1"/>
        <end position="22"/>
    </location>
</feature>
<keyword evidence="5" id="KW-0732">Signal</keyword>
<evidence type="ECO:0000313" key="7">
    <source>
        <dbReference type="EMBL" id="MBB5062861.1"/>
    </source>
</evidence>
<organism evidence="7 8">
    <name type="scientific">Granulicella mallensis</name>
    <dbReference type="NCBI Taxonomy" id="940614"/>
    <lineage>
        <taxon>Bacteria</taxon>
        <taxon>Pseudomonadati</taxon>
        <taxon>Acidobacteriota</taxon>
        <taxon>Terriglobia</taxon>
        <taxon>Terriglobales</taxon>
        <taxon>Acidobacteriaceae</taxon>
        <taxon>Granulicella</taxon>
    </lineage>
</organism>
<feature type="domain" description="TonB-dependent transporter Oar-like beta-barrel" evidence="6">
    <location>
        <begin position="545"/>
        <end position="869"/>
    </location>
</feature>
<feature type="region of interest" description="Disordered" evidence="4">
    <location>
        <begin position="872"/>
        <end position="899"/>
    </location>
</feature>
<dbReference type="Pfam" id="PF25183">
    <property type="entry name" value="OMP_b-brl_4"/>
    <property type="match status" value="2"/>
</dbReference>
<evidence type="ECO:0000259" key="6">
    <source>
        <dbReference type="Pfam" id="PF25183"/>
    </source>
</evidence>
<dbReference type="InterPro" id="IPR057601">
    <property type="entry name" value="Oar-like_b-barrel"/>
</dbReference>